<dbReference type="Gene3D" id="1.25.40.180">
    <property type="match status" value="1"/>
</dbReference>
<evidence type="ECO:0000256" key="1">
    <source>
        <dbReference type="ARBA" id="ARBA00004123"/>
    </source>
</evidence>
<evidence type="ECO:0000256" key="6">
    <source>
        <dbReference type="SAM" id="MobiDB-lite"/>
    </source>
</evidence>
<dbReference type="STRING" id="133383.A0A1R0GLB7"/>
<dbReference type="GO" id="GO:0003723">
    <property type="term" value="F:RNA binding"/>
    <property type="evidence" value="ECO:0007669"/>
    <property type="project" value="InterPro"/>
</dbReference>
<accession>A0A1R0GLB7</accession>
<evidence type="ECO:0000313" key="8">
    <source>
        <dbReference type="EMBL" id="OLY77681.1"/>
    </source>
</evidence>
<proteinExistence type="inferred from homology"/>
<dbReference type="PROSITE" id="PS51366">
    <property type="entry name" value="MI"/>
    <property type="match status" value="1"/>
</dbReference>
<feature type="compositionally biased region" description="Basic and acidic residues" evidence="6">
    <location>
        <begin position="1179"/>
        <end position="1193"/>
    </location>
</feature>
<feature type="compositionally biased region" description="Polar residues" evidence="6">
    <location>
        <begin position="1064"/>
        <end position="1075"/>
    </location>
</feature>
<keyword evidence="9" id="KW-1185">Reference proteome</keyword>
<gene>
    <name evidence="8" type="ORF">AYI68_g8282</name>
</gene>
<feature type="compositionally biased region" description="Basic and acidic residues" evidence="6">
    <location>
        <begin position="830"/>
        <end position="839"/>
    </location>
</feature>
<sequence>MNSPNAPKIDDSYKHKNPTNSRHEEDKENLAECNSEKEDGQESESDVISKAKEHRSAVDFYSESKYLSSRYKNIDVSSDDVQIKEKNQRSRSRSRSNSDKRNKYSKSKSDSENESSSKALERCDKREINPDSLRGEYDRHGNRKTLISLHSENRNEDYKPKKGFKRSRSNSLEPDSKPIKKSEFYKPVEIPSTTRIPRINKKPGGVYIPPARMREMEEQKVISEPLSAKKKHELEKNRQKEYWEKLKKGVRGLVNKVNVTNIKEISHQIFDQNLIRGRGLFCRYIIRAQSQSQTFTPVYSALVSVINSRLPILGELLINRLVIQFRKAYQRDDKAKCLSTTQFLAHLTNQRIVHEILAFQILQLLLENPTDDSVEIAVGFMKEVGSFLSALSPKVLNAVIETFRSILHEADIDKRSQYMIEVLLQVRREGFKDNLSIPDGLDLVDEDDQIVHEVSIEDESIEVHDELDIFRFDDNFQENEDKYNSIKMEIIGDSDTSESGSEAGSDEDDLSESEEAPTDSKAGTTTIIKDLTETELLNLRKTIYLTIMSSLGFEEASHKLLRIQIPENDLKELSGMLIECCSQERAYKSFYGLVGERLCKVKDRLRDAFCYSFVDCYVHIHRYETNHIRHIARFFGHLLSSGAIPFTVFSCVTLSEEETTASSRIFLKILMQDLSESMGLDSLNSALHNPESEFATSKMFPTDSAKDIRFAINYYTSIGLGALTENLRSVLSNLTQNSSGIPDSSSDSESGSASDSDSDSNSSSDSASSSGSLSDSDSDSGSDSSSISSSISSRSRSRSMNKRTSDSKLRESNNSTHKSISRNRSNSPKETFKDRERGLGNDFRNGRMSYNSNNRKHSEKQRMQSPGESDLNDRPNNIYNRRRDNRMEPQNRSPNNRGLSSTNRSRSNNQYHSNSALERGYFKRESNSRKDEDFMKRLRDRDVPYSTSNRSISPIRRQGQEPREEKYTNNSRSIDSGNSSYRYRRRIDSSDNKNKNHYKNRETSRKVDRDGDMHYHRGLDETKDDDRRSNRTSKLGKKRRSNSYSSKRSDMSNDGEPGLKRNVSRGSQKSTSTHSIDSKDGRITKPITSKPISLLDPVSISLICRPTRSKSRAVNQVESNSTIDTKSSKVIPINRQTKLAKVRTPSHSSNERSESETGSVGNDRKSRNRSKTTRSSKRYSRDRTDFREDDRSHRERRYRNSGEQYEYRRSSRVRKDYNKRKHSRDDRSQRRSSRAEYRR</sequence>
<keyword evidence="5" id="KW-0539">Nucleus</keyword>
<comment type="subcellular location">
    <subcellularLocation>
        <location evidence="1">Nucleus</location>
    </subcellularLocation>
</comment>
<feature type="compositionally biased region" description="Basic and acidic residues" evidence="6">
    <location>
        <begin position="920"/>
        <end position="943"/>
    </location>
</feature>
<feature type="region of interest" description="Disordered" evidence="6">
    <location>
        <begin position="1"/>
        <end position="180"/>
    </location>
</feature>
<dbReference type="AlphaFoldDB" id="A0A1R0GLB7"/>
<feature type="compositionally biased region" description="Basic and acidic residues" evidence="6">
    <location>
        <begin position="958"/>
        <end position="967"/>
    </location>
</feature>
<keyword evidence="3" id="KW-0507">mRNA processing</keyword>
<dbReference type="OrthoDB" id="1924287at2759"/>
<dbReference type="PANTHER" id="PTHR18034:SF3">
    <property type="entry name" value="PRE-MRNA-SPLICING FACTOR CWC22 HOMOLOG"/>
    <property type="match status" value="1"/>
</dbReference>
<evidence type="ECO:0000256" key="5">
    <source>
        <dbReference type="ARBA" id="ARBA00023242"/>
    </source>
</evidence>
<dbReference type="InterPro" id="IPR016024">
    <property type="entry name" value="ARM-type_fold"/>
</dbReference>
<feature type="compositionally biased region" description="Basic and acidic residues" evidence="6">
    <location>
        <begin position="21"/>
        <end position="40"/>
    </location>
</feature>
<feature type="compositionally biased region" description="Low complexity" evidence="6">
    <location>
        <begin position="738"/>
        <end position="794"/>
    </location>
</feature>
<feature type="region of interest" description="Disordered" evidence="6">
    <location>
        <begin position="736"/>
        <end position="1088"/>
    </location>
</feature>
<feature type="compositionally biased region" description="Basic and acidic residues" evidence="6">
    <location>
        <begin position="1205"/>
        <end position="1216"/>
    </location>
</feature>
<dbReference type="Proteomes" id="UP000187455">
    <property type="component" value="Unassembled WGS sequence"/>
</dbReference>
<feature type="compositionally biased region" description="Basic and acidic residues" evidence="6">
    <location>
        <begin position="151"/>
        <end position="160"/>
    </location>
</feature>
<dbReference type="InterPro" id="IPR003890">
    <property type="entry name" value="MIF4G-like_typ-3"/>
</dbReference>
<feature type="compositionally biased region" description="Polar residues" evidence="6">
    <location>
        <begin position="812"/>
        <end position="829"/>
    </location>
</feature>
<feature type="compositionally biased region" description="Basic residues" evidence="6">
    <location>
        <begin position="1166"/>
        <end position="1178"/>
    </location>
</feature>
<feature type="region of interest" description="Disordered" evidence="6">
    <location>
        <begin position="1107"/>
        <end position="1239"/>
    </location>
</feature>
<name>A0A1R0GLB7_9FUNG</name>
<evidence type="ECO:0000256" key="4">
    <source>
        <dbReference type="ARBA" id="ARBA00023187"/>
    </source>
</evidence>
<comment type="caution">
    <text evidence="8">The sequence shown here is derived from an EMBL/GenBank/DDBJ whole genome shotgun (WGS) entry which is preliminary data.</text>
</comment>
<dbReference type="SMART" id="SM00544">
    <property type="entry name" value="MA3"/>
    <property type="match status" value="1"/>
</dbReference>
<feature type="compositionally biased region" description="Low complexity" evidence="6">
    <location>
        <begin position="493"/>
        <end position="503"/>
    </location>
</feature>
<dbReference type="GO" id="GO:0071013">
    <property type="term" value="C:catalytic step 2 spliceosome"/>
    <property type="evidence" value="ECO:0007669"/>
    <property type="project" value="TreeGrafter"/>
</dbReference>
<feature type="region of interest" description="Disordered" evidence="6">
    <location>
        <begin position="489"/>
        <end position="525"/>
    </location>
</feature>
<evidence type="ECO:0000256" key="2">
    <source>
        <dbReference type="ARBA" id="ARBA00006856"/>
    </source>
</evidence>
<dbReference type="SMART" id="SM00543">
    <property type="entry name" value="MIF4G"/>
    <property type="match status" value="1"/>
</dbReference>
<dbReference type="GO" id="GO:0000398">
    <property type="term" value="P:mRNA splicing, via spliceosome"/>
    <property type="evidence" value="ECO:0007669"/>
    <property type="project" value="TreeGrafter"/>
</dbReference>
<evidence type="ECO:0000313" key="9">
    <source>
        <dbReference type="Proteomes" id="UP000187455"/>
    </source>
</evidence>
<dbReference type="EMBL" id="LSSL01007732">
    <property type="protein sequence ID" value="OLY77681.1"/>
    <property type="molecule type" value="Genomic_DNA"/>
</dbReference>
<organism evidence="8 9">
    <name type="scientific">Smittium mucronatum</name>
    <dbReference type="NCBI Taxonomy" id="133383"/>
    <lineage>
        <taxon>Eukaryota</taxon>
        <taxon>Fungi</taxon>
        <taxon>Fungi incertae sedis</taxon>
        <taxon>Zoopagomycota</taxon>
        <taxon>Kickxellomycotina</taxon>
        <taxon>Harpellomycetes</taxon>
        <taxon>Harpellales</taxon>
        <taxon>Legeriomycetaceae</taxon>
        <taxon>Smittium</taxon>
    </lineage>
</organism>
<dbReference type="PANTHER" id="PTHR18034">
    <property type="entry name" value="CELL CYCLE CONTROL PROTEIN CWF22-RELATED"/>
    <property type="match status" value="1"/>
</dbReference>
<evidence type="ECO:0000259" key="7">
    <source>
        <dbReference type="PROSITE" id="PS51366"/>
    </source>
</evidence>
<reference evidence="8 9" key="1">
    <citation type="journal article" date="2016" name="Mol. Biol. Evol.">
        <title>Genome-Wide Survey of Gut Fungi (Harpellales) Reveals the First Horizontally Transferred Ubiquitin Gene from a Mosquito Host.</title>
        <authorList>
            <person name="Wang Y."/>
            <person name="White M.M."/>
            <person name="Kvist S."/>
            <person name="Moncalvo J.M."/>
        </authorList>
    </citation>
    <scope>NUCLEOTIDE SEQUENCE [LARGE SCALE GENOMIC DNA]</scope>
    <source>
        <strain evidence="8 9">ALG-7-W6</strain>
    </source>
</reference>
<dbReference type="Pfam" id="PF02847">
    <property type="entry name" value="MA3"/>
    <property type="match status" value="1"/>
</dbReference>
<feature type="compositionally biased region" description="Polar residues" evidence="6">
    <location>
        <begin position="65"/>
        <end position="80"/>
    </location>
</feature>
<feature type="compositionally biased region" description="Basic and acidic residues" evidence="6">
    <location>
        <begin position="119"/>
        <end position="140"/>
    </location>
</feature>
<feature type="compositionally biased region" description="Polar residues" evidence="6">
    <location>
        <begin position="968"/>
        <end position="978"/>
    </location>
</feature>
<feature type="compositionally biased region" description="Basic residues" evidence="6">
    <location>
        <begin position="1030"/>
        <end position="1041"/>
    </location>
</feature>
<evidence type="ECO:0000256" key="3">
    <source>
        <dbReference type="ARBA" id="ARBA00022664"/>
    </source>
</evidence>
<feature type="compositionally biased region" description="Polar residues" evidence="6">
    <location>
        <begin position="890"/>
        <end position="916"/>
    </location>
</feature>
<feature type="compositionally biased region" description="Acidic residues" evidence="6">
    <location>
        <begin position="504"/>
        <end position="517"/>
    </location>
</feature>
<dbReference type="InterPro" id="IPR050781">
    <property type="entry name" value="CWC22_splicing_factor"/>
</dbReference>
<feature type="compositionally biased region" description="Basic and acidic residues" evidence="6">
    <location>
        <begin position="47"/>
        <end position="57"/>
    </location>
</feature>
<protein>
    <submittedName>
        <fullName evidence="8">Pre-mRNA-splicing factor CWC22</fullName>
    </submittedName>
</protein>
<feature type="domain" description="MI" evidence="7">
    <location>
        <begin position="538"/>
        <end position="654"/>
    </location>
</feature>
<feature type="compositionally biased region" description="Basic and acidic residues" evidence="6">
    <location>
        <begin position="1223"/>
        <end position="1239"/>
    </location>
</feature>
<feature type="compositionally biased region" description="Basic and acidic residues" evidence="6">
    <location>
        <begin position="986"/>
        <end position="1029"/>
    </location>
</feature>
<comment type="similarity">
    <text evidence="2">Belongs to the CWC22 family.</text>
</comment>
<dbReference type="SUPFAM" id="SSF48371">
    <property type="entry name" value="ARM repeat"/>
    <property type="match status" value="1"/>
</dbReference>
<feature type="compositionally biased region" description="Polar residues" evidence="6">
    <location>
        <begin position="1112"/>
        <end position="1125"/>
    </location>
</feature>
<dbReference type="InterPro" id="IPR003891">
    <property type="entry name" value="Initiation_fac_eIF4g_MI"/>
</dbReference>
<feature type="compositionally biased region" description="Basic and acidic residues" evidence="6">
    <location>
        <begin position="96"/>
        <end position="111"/>
    </location>
</feature>
<keyword evidence="4" id="KW-0508">mRNA splicing</keyword>